<dbReference type="InterPro" id="IPR036380">
    <property type="entry name" value="Isochorismatase-like_sf"/>
</dbReference>
<name>V5RK62_SPIAP</name>
<dbReference type="InterPro" id="IPR000868">
    <property type="entry name" value="Isochorismatase-like_dom"/>
</dbReference>
<evidence type="ECO:0000256" key="5">
    <source>
        <dbReference type="ARBA" id="ARBA00037900"/>
    </source>
</evidence>
<dbReference type="PANTHER" id="PTHR11080:SF2">
    <property type="entry name" value="LD05707P"/>
    <property type="match status" value="1"/>
</dbReference>
<gene>
    <name evidence="9" type="primary">pncA</name>
    <name evidence="9" type="ORF">SAPIS_v1c03440</name>
</gene>
<keyword evidence="3" id="KW-0479">Metal-binding</keyword>
<dbReference type="SUPFAM" id="SSF52499">
    <property type="entry name" value="Isochorismatase-like hydrolases"/>
    <property type="match status" value="1"/>
</dbReference>
<dbReference type="KEGG" id="sapi:SAPIS_v1c03440"/>
<organism evidence="9 10">
    <name type="scientific">Spiroplasma apis B31</name>
    <dbReference type="NCBI Taxonomy" id="1276258"/>
    <lineage>
        <taxon>Bacteria</taxon>
        <taxon>Bacillati</taxon>
        <taxon>Mycoplasmatota</taxon>
        <taxon>Mollicutes</taxon>
        <taxon>Entomoplasmatales</taxon>
        <taxon>Spiroplasmataceae</taxon>
        <taxon>Spiroplasma</taxon>
    </lineage>
</organism>
<dbReference type="STRING" id="1276258.SAPIS_v1c03440"/>
<keyword evidence="10" id="KW-1185">Reference proteome</keyword>
<dbReference type="PANTHER" id="PTHR11080">
    <property type="entry name" value="PYRAZINAMIDASE/NICOTINAMIDASE"/>
    <property type="match status" value="1"/>
</dbReference>
<dbReference type="PATRIC" id="fig|1276258.3.peg.341"/>
<dbReference type="RefSeq" id="WP_023789124.1">
    <property type="nucleotide sequence ID" value="NC_022998.1"/>
</dbReference>
<evidence type="ECO:0000256" key="1">
    <source>
        <dbReference type="ARBA" id="ARBA00006336"/>
    </source>
</evidence>
<evidence type="ECO:0000256" key="2">
    <source>
        <dbReference type="ARBA" id="ARBA00022642"/>
    </source>
</evidence>
<dbReference type="HOGENOM" id="CLU_068979_13_1_14"/>
<evidence type="ECO:0000313" key="10">
    <source>
        <dbReference type="Proteomes" id="UP000018550"/>
    </source>
</evidence>
<dbReference type="InterPro" id="IPR052347">
    <property type="entry name" value="Isochorismatase_Nicotinamidase"/>
</dbReference>
<dbReference type="Gene3D" id="3.40.50.850">
    <property type="entry name" value="Isochorismatase-like"/>
    <property type="match status" value="1"/>
</dbReference>
<dbReference type="Proteomes" id="UP000018550">
    <property type="component" value="Chromosome"/>
</dbReference>
<evidence type="ECO:0000256" key="7">
    <source>
        <dbReference type="ARBA" id="ARBA00043224"/>
    </source>
</evidence>
<dbReference type="EC" id="3.5.1.19" evidence="6"/>
<comment type="pathway">
    <text evidence="5">Cofactor biosynthesis; nicotinate biosynthesis; nicotinate from nicotinamide: step 1/1.</text>
</comment>
<evidence type="ECO:0000259" key="8">
    <source>
        <dbReference type="Pfam" id="PF00857"/>
    </source>
</evidence>
<evidence type="ECO:0000256" key="4">
    <source>
        <dbReference type="ARBA" id="ARBA00022801"/>
    </source>
</evidence>
<evidence type="ECO:0000256" key="3">
    <source>
        <dbReference type="ARBA" id="ARBA00022723"/>
    </source>
</evidence>
<keyword evidence="2" id="KW-0662">Pyridine nucleotide biosynthesis</keyword>
<dbReference type="eggNOG" id="COG1335">
    <property type="taxonomic scope" value="Bacteria"/>
</dbReference>
<dbReference type="Pfam" id="PF00857">
    <property type="entry name" value="Isochorismatase"/>
    <property type="match status" value="1"/>
</dbReference>
<dbReference type="AlphaFoldDB" id="V5RK62"/>
<evidence type="ECO:0000313" key="9">
    <source>
        <dbReference type="EMBL" id="AHB36190.1"/>
    </source>
</evidence>
<proteinExistence type="inferred from homology"/>
<feature type="domain" description="Isochorismatase-like" evidence="8">
    <location>
        <begin position="4"/>
        <end position="161"/>
    </location>
</feature>
<evidence type="ECO:0000256" key="6">
    <source>
        <dbReference type="ARBA" id="ARBA00039017"/>
    </source>
</evidence>
<dbReference type="GO" id="GO:0008936">
    <property type="term" value="F:nicotinamidase activity"/>
    <property type="evidence" value="ECO:0007669"/>
    <property type="project" value="UniProtKB-EC"/>
</dbReference>
<dbReference type="EMBL" id="CP006682">
    <property type="protein sequence ID" value="AHB36190.1"/>
    <property type="molecule type" value="Genomic_DNA"/>
</dbReference>
<dbReference type="OrthoDB" id="9796485at2"/>
<accession>V5RK62</accession>
<reference evidence="9 10" key="1">
    <citation type="journal article" date="2014" name="Genome Announc.">
        <title>Complete Genome Sequence of Spiroplasma apis B31T (ATCC 33834), a Bacterium Associated with May Disease of Honeybees (Apis mellifera).</title>
        <authorList>
            <person name="Ku C."/>
            <person name="Lo W.S."/>
            <person name="Chen L.L."/>
            <person name="Kuo C.H."/>
        </authorList>
    </citation>
    <scope>NUCLEOTIDE SEQUENCE [LARGE SCALE GENOMIC DNA]</scope>
    <source>
        <strain evidence="9">B31</strain>
    </source>
</reference>
<sequence>MKKVLLVVDYQFDFADPNGKLYVDGGETLKKGILERIAYYKSSNDYIVFSGDFHPNNHVSFDLWGKHCLADQNGSNFYVDASDADLIIKKGTDRFSDSYSAFYVSENVESTLNDWLIERNVNFIEICGLALDVCVKETYLDAKKFGYNSIVNENLCKPLDKNFKFIP</sequence>
<dbReference type="GO" id="GO:0019363">
    <property type="term" value="P:pyridine nucleotide biosynthetic process"/>
    <property type="evidence" value="ECO:0007669"/>
    <property type="project" value="UniProtKB-KW"/>
</dbReference>
<comment type="similarity">
    <text evidence="1">Belongs to the isochorismatase family.</text>
</comment>
<keyword evidence="4" id="KW-0378">Hydrolase</keyword>
<protein>
    <recommendedName>
        <fullName evidence="6">nicotinamidase</fullName>
        <ecNumber evidence="6">3.5.1.19</ecNumber>
    </recommendedName>
    <alternativeName>
        <fullName evidence="7">Nicotinamide deamidase</fullName>
    </alternativeName>
</protein>
<dbReference type="GO" id="GO:0046872">
    <property type="term" value="F:metal ion binding"/>
    <property type="evidence" value="ECO:0007669"/>
    <property type="project" value="UniProtKB-KW"/>
</dbReference>